<organism evidence="1 2">
    <name type="scientific">Trematosphaeria pertusa</name>
    <dbReference type="NCBI Taxonomy" id="390896"/>
    <lineage>
        <taxon>Eukaryota</taxon>
        <taxon>Fungi</taxon>
        <taxon>Dikarya</taxon>
        <taxon>Ascomycota</taxon>
        <taxon>Pezizomycotina</taxon>
        <taxon>Dothideomycetes</taxon>
        <taxon>Pleosporomycetidae</taxon>
        <taxon>Pleosporales</taxon>
        <taxon>Massarineae</taxon>
        <taxon>Trematosphaeriaceae</taxon>
        <taxon>Trematosphaeria</taxon>
    </lineage>
</organism>
<protein>
    <submittedName>
        <fullName evidence="1">Uncharacterized protein</fullName>
    </submittedName>
</protein>
<gene>
    <name evidence="1" type="ORF">BU26DRAFT_579299</name>
</gene>
<keyword evidence="2" id="KW-1185">Reference proteome</keyword>
<dbReference type="PANTHER" id="PTHR37535:SF3">
    <property type="entry name" value="FLUG DOMAIN-CONTAINING PROTEIN"/>
    <property type="match status" value="1"/>
</dbReference>
<dbReference type="InterPro" id="IPR021842">
    <property type="entry name" value="DUF3435"/>
</dbReference>
<dbReference type="AlphaFoldDB" id="A0A6A6I2Y1"/>
<dbReference type="GeneID" id="54587776"/>
<dbReference type="RefSeq" id="XP_033679685.1">
    <property type="nucleotide sequence ID" value="XM_033834446.1"/>
</dbReference>
<dbReference type="Proteomes" id="UP000800094">
    <property type="component" value="Unassembled WGS sequence"/>
</dbReference>
<reference evidence="1" key="1">
    <citation type="journal article" date="2020" name="Stud. Mycol.">
        <title>101 Dothideomycetes genomes: a test case for predicting lifestyles and emergence of pathogens.</title>
        <authorList>
            <person name="Haridas S."/>
            <person name="Albert R."/>
            <person name="Binder M."/>
            <person name="Bloem J."/>
            <person name="Labutti K."/>
            <person name="Salamov A."/>
            <person name="Andreopoulos B."/>
            <person name="Baker S."/>
            <person name="Barry K."/>
            <person name="Bills G."/>
            <person name="Bluhm B."/>
            <person name="Cannon C."/>
            <person name="Castanera R."/>
            <person name="Culley D."/>
            <person name="Daum C."/>
            <person name="Ezra D."/>
            <person name="Gonzalez J."/>
            <person name="Henrissat B."/>
            <person name="Kuo A."/>
            <person name="Liang C."/>
            <person name="Lipzen A."/>
            <person name="Lutzoni F."/>
            <person name="Magnuson J."/>
            <person name="Mondo S."/>
            <person name="Nolan M."/>
            <person name="Ohm R."/>
            <person name="Pangilinan J."/>
            <person name="Park H.-J."/>
            <person name="Ramirez L."/>
            <person name="Alfaro M."/>
            <person name="Sun H."/>
            <person name="Tritt A."/>
            <person name="Yoshinaga Y."/>
            <person name="Zwiers L.-H."/>
            <person name="Turgeon B."/>
            <person name="Goodwin S."/>
            <person name="Spatafora J."/>
            <person name="Crous P."/>
            <person name="Grigoriev I."/>
        </authorList>
    </citation>
    <scope>NUCLEOTIDE SEQUENCE</scope>
    <source>
        <strain evidence="1">CBS 122368</strain>
    </source>
</reference>
<dbReference type="Pfam" id="PF11917">
    <property type="entry name" value="DUF3435"/>
    <property type="match status" value="1"/>
</dbReference>
<proteinExistence type="predicted"/>
<dbReference type="OrthoDB" id="3943630at2759"/>
<evidence type="ECO:0000313" key="1">
    <source>
        <dbReference type="EMBL" id="KAF2244681.1"/>
    </source>
</evidence>
<feature type="non-terminal residue" evidence="1">
    <location>
        <position position="1"/>
    </location>
</feature>
<sequence length="252" mass="29616">HLKRLVDRGTVSTKTRKKEVALWADSEEIITFQWCCDEYTYTHPRIKMEITFYELVCSIWGLRPGEVVESSGHRGSNEGFKYKDIRLSLCPHKASGTLRYQIALTLRNRKFQRKNEGSLPVIMLYEELDPERYFVCPYRWFMSLALPDEVFVEYNDPAEFDKRWIRTGTNSRQYHIKEDKMELPILRKLEGNKISETEIMSATSIGKYLRQLGERCGYEEPLTYYTFRRGFGNGVEGKCHHELIRATLSITS</sequence>
<accession>A0A6A6I2Y1</accession>
<dbReference type="EMBL" id="ML987202">
    <property type="protein sequence ID" value="KAF2244681.1"/>
    <property type="molecule type" value="Genomic_DNA"/>
</dbReference>
<dbReference type="PANTHER" id="PTHR37535">
    <property type="entry name" value="FLUG DOMAIN PROTEIN"/>
    <property type="match status" value="1"/>
</dbReference>
<name>A0A6A6I2Y1_9PLEO</name>
<evidence type="ECO:0000313" key="2">
    <source>
        <dbReference type="Proteomes" id="UP000800094"/>
    </source>
</evidence>